<comment type="caution">
    <text evidence="1">The sequence shown here is derived from an EMBL/GenBank/DDBJ whole genome shotgun (WGS) entry which is preliminary data.</text>
</comment>
<evidence type="ECO:0000313" key="1">
    <source>
        <dbReference type="EMBL" id="MBH1940131.1"/>
    </source>
</evidence>
<dbReference type="EMBL" id="JAEAGR010000003">
    <property type="protein sequence ID" value="MBH1940131.1"/>
    <property type="molecule type" value="Genomic_DNA"/>
</dbReference>
<dbReference type="Proteomes" id="UP000623269">
    <property type="component" value="Unassembled WGS sequence"/>
</dbReference>
<proteinExistence type="predicted"/>
<reference evidence="1" key="1">
    <citation type="submission" date="2020-12" db="EMBL/GenBank/DDBJ databases">
        <title>M. sibirica DSM 26468T genome.</title>
        <authorList>
            <person name="Thieme N."/>
            <person name="Rettenmaier R."/>
            <person name="Zverlov V."/>
            <person name="Liebl W."/>
        </authorList>
    </citation>
    <scope>NUCLEOTIDE SEQUENCE</scope>
    <source>
        <strain evidence="1">DSM 26468</strain>
    </source>
</reference>
<organism evidence="1 2">
    <name type="scientific">Mobilitalea sibirica</name>
    <dbReference type="NCBI Taxonomy" id="1462919"/>
    <lineage>
        <taxon>Bacteria</taxon>
        <taxon>Bacillati</taxon>
        <taxon>Bacillota</taxon>
        <taxon>Clostridia</taxon>
        <taxon>Lachnospirales</taxon>
        <taxon>Lachnospiraceae</taxon>
        <taxon>Mobilitalea</taxon>
    </lineage>
</organism>
<dbReference type="AlphaFoldDB" id="A0A8J7KSB1"/>
<gene>
    <name evidence="1" type="ORF">I5677_04380</name>
</gene>
<dbReference type="Pfam" id="PF18941">
    <property type="entry name" value="DUF5688"/>
    <property type="match status" value="1"/>
</dbReference>
<keyword evidence="2" id="KW-1185">Reference proteome</keyword>
<evidence type="ECO:0000313" key="2">
    <source>
        <dbReference type="Proteomes" id="UP000623269"/>
    </source>
</evidence>
<sequence length="319" mass="37006">MLQLVKEQTTDYNFFVGAIKQRVNELMGDGYSVRIYKVVKNNSLELDSLVVLKEGKNFAPNIYLLPYYESYLEGTSIEELAKRLCCIYQHCSVPSMDQNFSYELEEMKPFIFYRIISYERNKKLLNMVPHVKYLDLALTYHCLVRNDDEGIGSIRITNEHIKLWDITVNELDALAYHNTKALFPATIRSMDEVLQGMLYDEFRGIEEDIPSDLIDHLNSNSYVTNQIKMYVLSNQKGINGASCLIYTDIIGAFANQINSDLYILPSSIHEIILIPKDKFCKKETLTRMVEEVNKTQVAYDEVLSNQVYLYSRKENKIVM</sequence>
<dbReference type="InterPro" id="IPR043743">
    <property type="entry name" value="DUF5688"/>
</dbReference>
<name>A0A8J7KSB1_9FIRM</name>
<dbReference type="RefSeq" id="WP_197660351.1">
    <property type="nucleotide sequence ID" value="NZ_JAEAGR010000003.1"/>
</dbReference>
<protein>
    <submittedName>
        <fullName evidence="1">Uncharacterized protein</fullName>
    </submittedName>
</protein>
<accession>A0A8J7KSB1</accession>